<evidence type="ECO:0000313" key="1">
    <source>
        <dbReference type="EMBL" id="GEU46356.1"/>
    </source>
</evidence>
<protein>
    <submittedName>
        <fullName evidence="1">Uncharacterized protein</fullName>
    </submittedName>
</protein>
<name>A0A6L2KAJ5_TANCI</name>
<organism evidence="1">
    <name type="scientific">Tanacetum cinerariifolium</name>
    <name type="common">Dalmatian daisy</name>
    <name type="synonym">Chrysanthemum cinerariifolium</name>
    <dbReference type="NCBI Taxonomy" id="118510"/>
    <lineage>
        <taxon>Eukaryota</taxon>
        <taxon>Viridiplantae</taxon>
        <taxon>Streptophyta</taxon>
        <taxon>Embryophyta</taxon>
        <taxon>Tracheophyta</taxon>
        <taxon>Spermatophyta</taxon>
        <taxon>Magnoliopsida</taxon>
        <taxon>eudicotyledons</taxon>
        <taxon>Gunneridae</taxon>
        <taxon>Pentapetalae</taxon>
        <taxon>asterids</taxon>
        <taxon>campanulids</taxon>
        <taxon>Asterales</taxon>
        <taxon>Asteraceae</taxon>
        <taxon>Asteroideae</taxon>
        <taxon>Anthemideae</taxon>
        <taxon>Anthemidinae</taxon>
        <taxon>Tanacetum</taxon>
    </lineage>
</organism>
<proteinExistence type="predicted"/>
<reference evidence="1" key="1">
    <citation type="journal article" date="2019" name="Sci. Rep.">
        <title>Draft genome of Tanacetum cinerariifolium, the natural source of mosquito coil.</title>
        <authorList>
            <person name="Yamashiro T."/>
            <person name="Shiraishi A."/>
            <person name="Satake H."/>
            <person name="Nakayama K."/>
        </authorList>
    </citation>
    <scope>NUCLEOTIDE SEQUENCE</scope>
</reference>
<gene>
    <name evidence="1" type="ORF">Tci_018334</name>
</gene>
<dbReference type="EMBL" id="BKCJ010002114">
    <property type="protein sequence ID" value="GEU46356.1"/>
    <property type="molecule type" value="Genomic_DNA"/>
</dbReference>
<comment type="caution">
    <text evidence="1">The sequence shown here is derived from an EMBL/GenBank/DDBJ whole genome shotgun (WGS) entry which is preliminary data.</text>
</comment>
<dbReference type="AlphaFoldDB" id="A0A6L2KAJ5"/>
<sequence length="186" mass="21489">MNGKYLQNVERFKSPEFKKSEMMKRKVNNDMRRQHLSPDTQVGLTSDDLDDDTVHYMRLHIIAHQSDLVRRRMNGFKVGTVIGVPFAENTIKDVTDFTFYHHYVHASLIVFSANGTSITVPTTKPFVIFSTQVETDGFVVGTVIDVPFAENTIRDVIDFTFYHHYVHDITEEEVAFNLARLLDKFN</sequence>
<accession>A0A6L2KAJ5</accession>